<evidence type="ECO:0000256" key="4">
    <source>
        <dbReference type="ARBA" id="ARBA00022989"/>
    </source>
</evidence>
<dbReference type="NCBIfam" id="TIGR04409">
    <property type="entry name" value="LptC_YrbK"/>
    <property type="match status" value="1"/>
</dbReference>
<dbReference type="Gene3D" id="2.60.450.10">
    <property type="entry name" value="Lipopolysaccharide (LPS) transport protein A like domain"/>
    <property type="match status" value="1"/>
</dbReference>
<evidence type="ECO:0000256" key="3">
    <source>
        <dbReference type="ARBA" id="ARBA00022692"/>
    </source>
</evidence>
<dbReference type="EMBL" id="AP027151">
    <property type="protein sequence ID" value="BDV43491.1"/>
    <property type="molecule type" value="Genomic_DNA"/>
</dbReference>
<evidence type="ECO:0000256" key="1">
    <source>
        <dbReference type="ARBA" id="ARBA00022475"/>
    </source>
</evidence>
<protein>
    <submittedName>
        <fullName evidence="6">LPS export ABC transporter periplasmic protein LptC</fullName>
    </submittedName>
</protein>
<evidence type="ECO:0000256" key="5">
    <source>
        <dbReference type="ARBA" id="ARBA00023136"/>
    </source>
</evidence>
<organism evidence="6 7">
    <name type="scientific">Geotalea uraniireducens</name>
    <dbReference type="NCBI Taxonomy" id="351604"/>
    <lineage>
        <taxon>Bacteria</taxon>
        <taxon>Pseudomonadati</taxon>
        <taxon>Thermodesulfobacteriota</taxon>
        <taxon>Desulfuromonadia</taxon>
        <taxon>Geobacterales</taxon>
        <taxon>Geobacteraceae</taxon>
        <taxon>Geotalea</taxon>
    </lineage>
</organism>
<dbReference type="InterPro" id="IPR052363">
    <property type="entry name" value="LPS_export_LptC"/>
</dbReference>
<dbReference type="PANTHER" id="PTHR37481">
    <property type="entry name" value="LIPOPOLYSACCHARIDE EXPORT SYSTEM PROTEIN LPTC"/>
    <property type="match status" value="1"/>
</dbReference>
<dbReference type="InterPro" id="IPR026265">
    <property type="entry name" value="LptC"/>
</dbReference>
<keyword evidence="2" id="KW-0997">Cell inner membrane</keyword>
<dbReference type="PANTHER" id="PTHR37481:SF1">
    <property type="entry name" value="LIPOPOLYSACCHARIDE EXPORT SYSTEM PROTEIN LPTC"/>
    <property type="match status" value="1"/>
</dbReference>
<keyword evidence="5" id="KW-0472">Membrane</keyword>
<keyword evidence="4" id="KW-1133">Transmembrane helix</keyword>
<sequence>MAKINKIRHVLATIIILAILYLAVSLVLKLTQTMPQDTRLPVLPRNIELSLNNIHYSEVKDGVKKWELFADKGEFDKAKNVTLLMAVRFVLPDTGRNGTITLTADHAEYQNETKNVTLSGNVFARSDSGMEFTTSRVFYDASRALVTSQDRVRYTDGRLTVEGIGMELAVRTKNVKVLRDVQAIVTTGKKG</sequence>
<dbReference type="InterPro" id="IPR010664">
    <property type="entry name" value="LipoPS_assembly_LptC-rel"/>
</dbReference>
<reference evidence="6 7" key="1">
    <citation type="submission" date="2022-12" db="EMBL/GenBank/DDBJ databases">
        <title>Polyphasic characterization of Geotalea uranireducens NIT-SL11 newly isolated from a complex of sewage sludge and microbially reduced graphene oxide.</title>
        <authorList>
            <person name="Xie L."/>
            <person name="Yoshida N."/>
            <person name="Meng L."/>
        </authorList>
    </citation>
    <scope>NUCLEOTIDE SEQUENCE [LARGE SCALE GENOMIC DNA]</scope>
    <source>
        <strain evidence="6 7">NIT-SL11</strain>
    </source>
</reference>
<proteinExistence type="predicted"/>
<keyword evidence="7" id="KW-1185">Reference proteome</keyword>
<dbReference type="Proteomes" id="UP001317705">
    <property type="component" value="Chromosome"/>
</dbReference>
<keyword evidence="1" id="KW-1003">Cell membrane</keyword>
<accession>A0ABM8ELR0</accession>
<evidence type="ECO:0000313" key="7">
    <source>
        <dbReference type="Proteomes" id="UP001317705"/>
    </source>
</evidence>
<keyword evidence="3" id="KW-0812">Transmembrane</keyword>
<dbReference type="Pfam" id="PF06835">
    <property type="entry name" value="LptC"/>
    <property type="match status" value="1"/>
</dbReference>
<evidence type="ECO:0000256" key="2">
    <source>
        <dbReference type="ARBA" id="ARBA00022519"/>
    </source>
</evidence>
<evidence type="ECO:0000313" key="6">
    <source>
        <dbReference type="EMBL" id="BDV43491.1"/>
    </source>
</evidence>
<dbReference type="RefSeq" id="WP_281999620.1">
    <property type="nucleotide sequence ID" value="NZ_AP027151.1"/>
</dbReference>
<name>A0ABM8ELR0_9BACT</name>
<gene>
    <name evidence="6" type="primary">lptC</name>
    <name evidence="6" type="ORF">GURASL_24140</name>
</gene>